<organism evidence="1">
    <name type="scientific">Nothobranchius furzeri</name>
    <name type="common">Turquoise killifish</name>
    <dbReference type="NCBI Taxonomy" id="105023"/>
    <lineage>
        <taxon>Eukaryota</taxon>
        <taxon>Metazoa</taxon>
        <taxon>Chordata</taxon>
        <taxon>Craniata</taxon>
        <taxon>Vertebrata</taxon>
        <taxon>Euteleostomi</taxon>
        <taxon>Actinopterygii</taxon>
        <taxon>Neopterygii</taxon>
        <taxon>Teleostei</taxon>
        <taxon>Neoteleostei</taxon>
        <taxon>Acanthomorphata</taxon>
        <taxon>Ovalentaria</taxon>
        <taxon>Atherinomorphae</taxon>
        <taxon>Cyprinodontiformes</taxon>
        <taxon>Nothobranchiidae</taxon>
        <taxon>Nothobranchius</taxon>
    </lineage>
</organism>
<proteinExistence type="predicted"/>
<gene>
    <name evidence="1" type="primary">TRIM35</name>
</gene>
<dbReference type="EMBL" id="HADY01001633">
    <property type="protein sequence ID" value="SBP40118.1"/>
    <property type="molecule type" value="Transcribed_RNA"/>
</dbReference>
<reference evidence="1" key="2">
    <citation type="submission" date="2016-06" db="EMBL/GenBank/DDBJ databases">
        <title>The genome of a short-lived fish provides insights into sex chromosome evolution and the genetic control of aging.</title>
        <authorList>
            <person name="Reichwald K."/>
            <person name="Felder M."/>
            <person name="Petzold A."/>
            <person name="Koch P."/>
            <person name="Groth M."/>
            <person name="Platzer M."/>
        </authorList>
    </citation>
    <scope>NUCLEOTIDE SEQUENCE</scope>
    <source>
        <tissue evidence="1">Brain</tissue>
    </source>
</reference>
<accession>A0A1A7ZC97</accession>
<dbReference type="EMBL" id="HAEJ01007526">
    <property type="protein sequence ID" value="SBS47983.1"/>
    <property type="molecule type" value="Transcribed_RNA"/>
</dbReference>
<protein>
    <submittedName>
        <fullName evidence="1">Tripartite motif containing 35</fullName>
    </submittedName>
</protein>
<reference evidence="1" key="1">
    <citation type="submission" date="2016-05" db="EMBL/GenBank/DDBJ databases">
        <authorList>
            <person name="Lavstsen T."/>
            <person name="Jespersen J.S."/>
        </authorList>
    </citation>
    <scope>NUCLEOTIDE SEQUENCE</scope>
    <source>
        <tissue evidence="1">Brain</tissue>
    </source>
</reference>
<dbReference type="AlphaFoldDB" id="A0A1A7ZC97"/>
<evidence type="ECO:0000313" key="1">
    <source>
        <dbReference type="EMBL" id="SBP40118.1"/>
    </source>
</evidence>
<name>A0A1A7ZC97_NOTFU</name>
<sequence>MIKEKMEALSREMAALSDTIRTSEEELRAEDVLFLINYKAAVERVQRCPLLVCPQLPSGALMDQVKHLGTLAFNIWNNMKNVVSYSPIVVDRNTAHQRLIVSEDLSRGEQKLLIIQKGLISGDPLFWILKVLTQGTSVGTPMLDTLHCKMCGKNGRH</sequence>